<evidence type="ECO:0000313" key="2">
    <source>
        <dbReference type="EMBL" id="GLO68446.1"/>
    </source>
</evidence>
<sequence length="69" mass="7612">MRAGTGVAIATAEVILENVANGQNTSEKTTSDSQGNTSPYISSSGEFPFLGEVNEKWENRMRKFYFLCM</sequence>
<evidence type="ECO:0000313" key="3">
    <source>
        <dbReference type="Proteomes" id="UP001275436"/>
    </source>
</evidence>
<feature type="region of interest" description="Disordered" evidence="1">
    <location>
        <begin position="20"/>
        <end position="44"/>
    </location>
</feature>
<protein>
    <submittedName>
        <fullName evidence="2">Uncharacterized protein</fullName>
    </submittedName>
</protein>
<dbReference type="EMBL" id="BSKO01000002">
    <property type="protein sequence ID" value="GLO68446.1"/>
    <property type="molecule type" value="Genomic_DNA"/>
</dbReference>
<name>A0ABQ5TPU9_9BACI</name>
<dbReference type="RefSeq" id="WP_317958673.1">
    <property type="nucleotide sequence ID" value="NZ_BSKO01000002.1"/>
</dbReference>
<proteinExistence type="predicted"/>
<comment type="caution">
    <text evidence="2">The sequence shown here is derived from an EMBL/GenBank/DDBJ whole genome shotgun (WGS) entry which is preliminary data.</text>
</comment>
<evidence type="ECO:0000256" key="1">
    <source>
        <dbReference type="SAM" id="MobiDB-lite"/>
    </source>
</evidence>
<gene>
    <name evidence="2" type="ORF">MACH08_42300</name>
</gene>
<keyword evidence="3" id="KW-1185">Reference proteome</keyword>
<organism evidence="2 3">
    <name type="scientific">Oceanobacillus kimchii</name>
    <dbReference type="NCBI Taxonomy" id="746691"/>
    <lineage>
        <taxon>Bacteria</taxon>
        <taxon>Bacillati</taxon>
        <taxon>Bacillota</taxon>
        <taxon>Bacilli</taxon>
        <taxon>Bacillales</taxon>
        <taxon>Bacillaceae</taxon>
        <taxon>Oceanobacillus</taxon>
    </lineage>
</organism>
<reference evidence="2 3" key="1">
    <citation type="submission" date="2023-02" db="EMBL/GenBank/DDBJ databases">
        <title>Oceanobacillus kimchii IFOP_LL358 isolated form Alexandrium catenella lab strain.</title>
        <authorList>
            <person name="Gajardo G."/>
            <person name="Ueki S."/>
            <person name="Maruyama F."/>
        </authorList>
    </citation>
    <scope>NUCLEOTIDE SEQUENCE [LARGE SCALE GENOMIC DNA]</scope>
    <source>
        <strain evidence="2 3">IFOP_LL358</strain>
    </source>
</reference>
<accession>A0ABQ5TPU9</accession>
<dbReference type="Proteomes" id="UP001275436">
    <property type="component" value="Unassembled WGS sequence"/>
</dbReference>